<name>A0A562VLY5_9BACT</name>
<proteinExistence type="predicted"/>
<dbReference type="PANTHER" id="PTHR36849">
    <property type="entry name" value="CYTOPLASMIC PROTEIN-RELATED"/>
    <property type="match status" value="1"/>
</dbReference>
<sequence length="116" mass="13638">MIKCKRIYEQPSLADGRRVLVDRLWPRGMSKENARIDDWLRELAPSDSLRRSFCHDPAKWDEFRSRYAEELRGRTELLETLREQAATGTVTLLFAARDEEYNNAVVLKQILEEPTE</sequence>
<dbReference type="PANTHER" id="PTHR36849:SF1">
    <property type="entry name" value="CYTOPLASMIC PROTEIN"/>
    <property type="match status" value="1"/>
</dbReference>
<dbReference type="OrthoDB" id="9790745at2"/>
<keyword evidence="2" id="KW-1185">Reference proteome</keyword>
<reference evidence="1 2" key="1">
    <citation type="submission" date="2019-07" db="EMBL/GenBank/DDBJ databases">
        <title>Genomic Encyclopedia of Archaeal and Bacterial Type Strains, Phase II (KMG-II): from individual species to whole genera.</title>
        <authorList>
            <person name="Goeker M."/>
        </authorList>
    </citation>
    <scope>NUCLEOTIDE SEQUENCE [LARGE SCALE GENOMIC DNA]</scope>
    <source>
        <strain evidence="1 2">ATCC BAA-1139</strain>
    </source>
</reference>
<organism evidence="1 2">
    <name type="scientific">Geobacter argillaceus</name>
    <dbReference type="NCBI Taxonomy" id="345631"/>
    <lineage>
        <taxon>Bacteria</taxon>
        <taxon>Pseudomonadati</taxon>
        <taxon>Thermodesulfobacteriota</taxon>
        <taxon>Desulfuromonadia</taxon>
        <taxon>Geobacterales</taxon>
        <taxon>Geobacteraceae</taxon>
        <taxon>Geobacter</taxon>
    </lineage>
</organism>
<accession>A0A562VLY5</accession>
<dbReference type="Proteomes" id="UP000319449">
    <property type="component" value="Unassembled WGS sequence"/>
</dbReference>
<evidence type="ECO:0000313" key="1">
    <source>
        <dbReference type="EMBL" id="TWJ18895.1"/>
    </source>
</evidence>
<protein>
    <submittedName>
        <fullName evidence="1">Uncharacterized protein YeaO (DUF488 family)</fullName>
    </submittedName>
</protein>
<comment type="caution">
    <text evidence="1">The sequence shown here is derived from an EMBL/GenBank/DDBJ whole genome shotgun (WGS) entry which is preliminary data.</text>
</comment>
<dbReference type="AlphaFoldDB" id="A0A562VLY5"/>
<evidence type="ECO:0000313" key="2">
    <source>
        <dbReference type="Proteomes" id="UP000319449"/>
    </source>
</evidence>
<gene>
    <name evidence="1" type="ORF">JN12_02346</name>
</gene>
<dbReference type="EMBL" id="VLLN01000013">
    <property type="protein sequence ID" value="TWJ18895.1"/>
    <property type="molecule type" value="Genomic_DNA"/>
</dbReference>
<dbReference type="RefSeq" id="WP_145022938.1">
    <property type="nucleotide sequence ID" value="NZ_VLLN01000013.1"/>
</dbReference>
<dbReference type="InterPro" id="IPR052552">
    <property type="entry name" value="YeaO-like"/>
</dbReference>
<dbReference type="Pfam" id="PF22752">
    <property type="entry name" value="DUF488-N3i"/>
    <property type="match status" value="1"/>
</dbReference>